<organism evidence="2">
    <name type="scientific">Solanum lycopersicum</name>
    <name type="common">Tomato</name>
    <name type="synonym">Lycopersicon esculentum</name>
    <dbReference type="NCBI Taxonomy" id="4081"/>
    <lineage>
        <taxon>Eukaryota</taxon>
        <taxon>Viridiplantae</taxon>
        <taxon>Streptophyta</taxon>
        <taxon>Embryophyta</taxon>
        <taxon>Tracheophyta</taxon>
        <taxon>Spermatophyta</taxon>
        <taxon>Magnoliopsida</taxon>
        <taxon>eudicotyledons</taxon>
        <taxon>Gunneridae</taxon>
        <taxon>Pentapetalae</taxon>
        <taxon>asterids</taxon>
        <taxon>lamiids</taxon>
        <taxon>Solanales</taxon>
        <taxon>Solanaceae</taxon>
        <taxon>Solanoideae</taxon>
        <taxon>Solaneae</taxon>
        <taxon>Solanum</taxon>
        <taxon>Solanum subgen. Lycopersicon</taxon>
    </lineage>
</organism>
<accession>A0A3Q7IZP5</accession>
<sequence>MKSVSTPLAPHFKLSDAMSPNNETEQEYMSRVPYTNAIGSLMYAMVCTRPDISHAVGVVSRRKIDSQYLVGYCDSDYAGDLDKRRSTSGYVFTIANAPVSWKSTLQSTVALSTTEAEYMAITEASKEAIWLQGLLREL</sequence>
<proteinExistence type="predicted"/>
<dbReference type="EnsemblPlants" id="Solyc09g064748.1.1">
    <property type="protein sequence ID" value="Solyc09g064748.1.1"/>
    <property type="gene ID" value="Solyc09g064748.1"/>
</dbReference>
<keyword evidence="3" id="KW-1185">Reference proteome</keyword>
<evidence type="ECO:0008006" key="4">
    <source>
        <dbReference type="Google" id="ProtNLM"/>
    </source>
</evidence>
<dbReference type="Proteomes" id="UP000004994">
    <property type="component" value="Chromosome 9"/>
</dbReference>
<dbReference type="STRING" id="4081.A0A3Q7IZP5"/>
<dbReference type="AlphaFoldDB" id="A0A3Q7IZP5"/>
<dbReference type="OMA" id="CHASREY"/>
<dbReference type="CDD" id="cd09272">
    <property type="entry name" value="RNase_HI_RT_Ty1"/>
    <property type="match status" value="1"/>
</dbReference>
<evidence type="ECO:0000256" key="1">
    <source>
        <dbReference type="SAM" id="MobiDB-lite"/>
    </source>
</evidence>
<evidence type="ECO:0000313" key="3">
    <source>
        <dbReference type="Proteomes" id="UP000004994"/>
    </source>
</evidence>
<feature type="region of interest" description="Disordered" evidence="1">
    <location>
        <begin position="1"/>
        <end position="26"/>
    </location>
</feature>
<protein>
    <recommendedName>
        <fullName evidence="4">Reverse transcriptase Ty1/copia-type domain-containing protein</fullName>
    </recommendedName>
</protein>
<reference evidence="2" key="2">
    <citation type="submission" date="2019-01" db="UniProtKB">
        <authorList>
            <consortium name="EnsemblPlants"/>
        </authorList>
    </citation>
    <scope>IDENTIFICATION</scope>
    <source>
        <strain evidence="2">cv. Heinz 1706</strain>
    </source>
</reference>
<dbReference type="PANTHER" id="PTHR11439">
    <property type="entry name" value="GAG-POL-RELATED RETROTRANSPOSON"/>
    <property type="match status" value="1"/>
</dbReference>
<evidence type="ECO:0000313" key="2">
    <source>
        <dbReference type="EnsemblPlants" id="Solyc09g064748.1.1"/>
    </source>
</evidence>
<name>A0A3Q7IZP5_SOLLC</name>
<reference evidence="2" key="1">
    <citation type="journal article" date="2012" name="Nature">
        <title>The tomato genome sequence provides insights into fleshy fruit evolution.</title>
        <authorList>
            <consortium name="Tomato Genome Consortium"/>
        </authorList>
    </citation>
    <scope>NUCLEOTIDE SEQUENCE [LARGE SCALE GENOMIC DNA]</scope>
    <source>
        <strain evidence="2">cv. Heinz 1706</strain>
    </source>
</reference>
<dbReference type="InParanoid" id="A0A3Q7IZP5"/>
<dbReference type="Gramene" id="Solyc09g064748.1.1">
    <property type="protein sequence ID" value="Solyc09g064748.1.1"/>
    <property type="gene ID" value="Solyc09g064748.1"/>
</dbReference>